<protein>
    <submittedName>
        <fullName evidence="1">Uncharacterized protein</fullName>
    </submittedName>
</protein>
<dbReference type="AlphaFoldDB" id="A0A4V3SHE8"/>
<dbReference type="EMBL" id="SJOL01000158">
    <property type="protein sequence ID" value="TGZ75964.1"/>
    <property type="molecule type" value="Genomic_DNA"/>
</dbReference>
<name>A0A4V3SHE8_OPIFE</name>
<evidence type="ECO:0000313" key="2">
    <source>
        <dbReference type="Proteomes" id="UP000308267"/>
    </source>
</evidence>
<proteinExistence type="predicted"/>
<evidence type="ECO:0000313" key="1">
    <source>
        <dbReference type="EMBL" id="TGZ75964.1"/>
    </source>
</evidence>
<accession>A0A4V3SHE8</accession>
<sequence>MQTSCHLKHSDWTTLVESDRGSEMNKPTVGAAQIVLNMIRLSTSVTTMGPLFSYNVRTDLLPSAITCYPLTSATNLYQTRPLYFCHVGPLNFDLIREATTNIHSSTRKVDRRLHAGHKSTVAR</sequence>
<reference evidence="1 2" key="1">
    <citation type="journal article" date="2019" name="BMC Genomics">
        <title>New insights from Opisthorchis felineus genome: update on genomics of the epidemiologically important liver flukes.</title>
        <authorList>
            <person name="Ershov N.I."/>
            <person name="Mordvinov V.A."/>
            <person name="Prokhortchouk E.B."/>
            <person name="Pakharukova M.Y."/>
            <person name="Gunbin K.V."/>
            <person name="Ustyantsev K."/>
            <person name="Genaev M.A."/>
            <person name="Blinov A.G."/>
            <person name="Mazur A."/>
            <person name="Boulygina E."/>
            <person name="Tsygankova S."/>
            <person name="Khrameeva E."/>
            <person name="Chekanov N."/>
            <person name="Fan G."/>
            <person name="Xiao A."/>
            <person name="Zhang H."/>
            <person name="Xu X."/>
            <person name="Yang H."/>
            <person name="Solovyev V."/>
            <person name="Lee S.M."/>
            <person name="Liu X."/>
            <person name="Afonnikov D.A."/>
            <person name="Skryabin K.G."/>
        </authorList>
    </citation>
    <scope>NUCLEOTIDE SEQUENCE [LARGE SCALE GENOMIC DNA]</scope>
    <source>
        <strain evidence="1">AK-0245</strain>
        <tissue evidence="1">Whole organism</tissue>
    </source>
</reference>
<organism evidence="1 2">
    <name type="scientific">Opisthorchis felineus</name>
    <dbReference type="NCBI Taxonomy" id="147828"/>
    <lineage>
        <taxon>Eukaryota</taxon>
        <taxon>Metazoa</taxon>
        <taxon>Spiralia</taxon>
        <taxon>Lophotrochozoa</taxon>
        <taxon>Platyhelminthes</taxon>
        <taxon>Trematoda</taxon>
        <taxon>Digenea</taxon>
        <taxon>Opisthorchiida</taxon>
        <taxon>Opisthorchiata</taxon>
        <taxon>Opisthorchiidae</taxon>
        <taxon>Opisthorchis</taxon>
    </lineage>
</organism>
<comment type="caution">
    <text evidence="1">The sequence shown here is derived from an EMBL/GenBank/DDBJ whole genome shotgun (WGS) entry which is preliminary data.</text>
</comment>
<keyword evidence="2" id="KW-1185">Reference proteome</keyword>
<dbReference type="Proteomes" id="UP000308267">
    <property type="component" value="Unassembled WGS sequence"/>
</dbReference>
<gene>
    <name evidence="1" type="ORF">CRM22_000092</name>
</gene>